<dbReference type="EMBL" id="JACXVP010000001">
    <property type="protein sequence ID" value="KAG5632013.1"/>
    <property type="molecule type" value="Genomic_DNA"/>
</dbReference>
<evidence type="ECO:0000313" key="2">
    <source>
        <dbReference type="Proteomes" id="UP000824120"/>
    </source>
</evidence>
<gene>
    <name evidence="1" type="ORF">H5410_003730</name>
</gene>
<accession>A0A9J6B5G2</accession>
<comment type="caution">
    <text evidence="1">The sequence shown here is derived from an EMBL/GenBank/DDBJ whole genome shotgun (WGS) entry which is preliminary data.</text>
</comment>
<evidence type="ECO:0000313" key="1">
    <source>
        <dbReference type="EMBL" id="KAG5632013.1"/>
    </source>
</evidence>
<dbReference type="AlphaFoldDB" id="A0A9J6B5G2"/>
<organism evidence="1 2">
    <name type="scientific">Solanum commersonii</name>
    <name type="common">Commerson's wild potato</name>
    <name type="synonym">Commerson's nightshade</name>
    <dbReference type="NCBI Taxonomy" id="4109"/>
    <lineage>
        <taxon>Eukaryota</taxon>
        <taxon>Viridiplantae</taxon>
        <taxon>Streptophyta</taxon>
        <taxon>Embryophyta</taxon>
        <taxon>Tracheophyta</taxon>
        <taxon>Spermatophyta</taxon>
        <taxon>Magnoliopsida</taxon>
        <taxon>eudicotyledons</taxon>
        <taxon>Gunneridae</taxon>
        <taxon>Pentapetalae</taxon>
        <taxon>asterids</taxon>
        <taxon>lamiids</taxon>
        <taxon>Solanales</taxon>
        <taxon>Solanaceae</taxon>
        <taxon>Solanoideae</taxon>
        <taxon>Solaneae</taxon>
        <taxon>Solanum</taxon>
    </lineage>
</organism>
<name>A0A9J6B5G2_SOLCO</name>
<dbReference type="Proteomes" id="UP000824120">
    <property type="component" value="Chromosome 1"/>
</dbReference>
<sequence>MEQIQITIGVSPDLDGKAHGGSLLSTPMGSAGVVVRGLRARRFDIVVDGVLAAVLELLDLCLVGVPARFRRKYGEEGDGGLWVSFDWILMFSKVAWLDFVLLYGLFGADDWVVVSEVAFLVGVVREECENGGSLASCARGTVANFTCVYGVFMTTLDYSSASFDLLNPTLLL</sequence>
<protein>
    <submittedName>
        <fullName evidence="1">Uncharacterized protein</fullName>
    </submittedName>
</protein>
<keyword evidence="2" id="KW-1185">Reference proteome</keyword>
<proteinExistence type="predicted"/>
<reference evidence="1 2" key="1">
    <citation type="submission" date="2020-09" db="EMBL/GenBank/DDBJ databases">
        <title>De no assembly of potato wild relative species, Solanum commersonii.</title>
        <authorList>
            <person name="Cho K."/>
        </authorList>
    </citation>
    <scope>NUCLEOTIDE SEQUENCE [LARGE SCALE GENOMIC DNA]</scope>
    <source>
        <strain evidence="1">LZ3.2</strain>
        <tissue evidence="1">Leaf</tissue>
    </source>
</reference>